<accession>A0A5M3MP23</accession>
<evidence type="ECO:0000256" key="1">
    <source>
        <dbReference type="SAM" id="MobiDB-lite"/>
    </source>
</evidence>
<reference evidence="3" key="1">
    <citation type="journal article" date="2012" name="Science">
        <title>The Paleozoic origin of enzymatic lignin decomposition reconstructed from 31 fungal genomes.</title>
        <authorList>
            <person name="Floudas D."/>
            <person name="Binder M."/>
            <person name="Riley R."/>
            <person name="Barry K."/>
            <person name="Blanchette R.A."/>
            <person name="Henrissat B."/>
            <person name="Martinez A.T."/>
            <person name="Otillar R."/>
            <person name="Spatafora J.W."/>
            <person name="Yadav J.S."/>
            <person name="Aerts A."/>
            <person name="Benoit I."/>
            <person name="Boyd A."/>
            <person name="Carlson A."/>
            <person name="Copeland A."/>
            <person name="Coutinho P.M."/>
            <person name="de Vries R.P."/>
            <person name="Ferreira P."/>
            <person name="Findley K."/>
            <person name="Foster B."/>
            <person name="Gaskell J."/>
            <person name="Glotzer D."/>
            <person name="Gorecki P."/>
            <person name="Heitman J."/>
            <person name="Hesse C."/>
            <person name="Hori C."/>
            <person name="Igarashi K."/>
            <person name="Jurgens J.A."/>
            <person name="Kallen N."/>
            <person name="Kersten P."/>
            <person name="Kohler A."/>
            <person name="Kuees U."/>
            <person name="Kumar T.K.A."/>
            <person name="Kuo A."/>
            <person name="LaButti K."/>
            <person name="Larrondo L.F."/>
            <person name="Lindquist E."/>
            <person name="Ling A."/>
            <person name="Lombard V."/>
            <person name="Lucas S."/>
            <person name="Lundell T."/>
            <person name="Martin R."/>
            <person name="McLaughlin D.J."/>
            <person name="Morgenstern I."/>
            <person name="Morin E."/>
            <person name="Murat C."/>
            <person name="Nagy L.G."/>
            <person name="Nolan M."/>
            <person name="Ohm R.A."/>
            <person name="Patyshakuliyeva A."/>
            <person name="Rokas A."/>
            <person name="Ruiz-Duenas F.J."/>
            <person name="Sabat G."/>
            <person name="Salamov A."/>
            <person name="Samejima M."/>
            <person name="Schmutz J."/>
            <person name="Slot J.C."/>
            <person name="St John F."/>
            <person name="Stenlid J."/>
            <person name="Sun H."/>
            <person name="Sun S."/>
            <person name="Syed K."/>
            <person name="Tsang A."/>
            <person name="Wiebenga A."/>
            <person name="Young D."/>
            <person name="Pisabarro A."/>
            <person name="Eastwood D.C."/>
            <person name="Martin F."/>
            <person name="Cullen D."/>
            <person name="Grigoriev I.V."/>
            <person name="Hibbett D.S."/>
        </authorList>
    </citation>
    <scope>NUCLEOTIDE SEQUENCE [LARGE SCALE GENOMIC DNA]</scope>
    <source>
        <strain evidence="3">RWD-64-598 SS2</strain>
    </source>
</reference>
<organism evidence="2 3">
    <name type="scientific">Coniophora puteana (strain RWD-64-598)</name>
    <name type="common">Brown rot fungus</name>
    <dbReference type="NCBI Taxonomy" id="741705"/>
    <lineage>
        <taxon>Eukaryota</taxon>
        <taxon>Fungi</taxon>
        <taxon>Dikarya</taxon>
        <taxon>Basidiomycota</taxon>
        <taxon>Agaricomycotina</taxon>
        <taxon>Agaricomycetes</taxon>
        <taxon>Agaricomycetidae</taxon>
        <taxon>Boletales</taxon>
        <taxon>Coniophorineae</taxon>
        <taxon>Coniophoraceae</taxon>
        <taxon>Coniophora</taxon>
    </lineage>
</organism>
<name>A0A5M3MP23_CONPW</name>
<gene>
    <name evidence="2" type="ORF">CONPUDRAFT_82046</name>
</gene>
<dbReference type="RefSeq" id="XP_007768383.1">
    <property type="nucleotide sequence ID" value="XM_007770193.1"/>
</dbReference>
<dbReference type="KEGG" id="cput:CONPUDRAFT_82046"/>
<dbReference type="GeneID" id="19210349"/>
<protein>
    <submittedName>
        <fullName evidence="2">Uncharacterized protein</fullName>
    </submittedName>
</protein>
<proteinExistence type="predicted"/>
<evidence type="ECO:0000313" key="3">
    <source>
        <dbReference type="Proteomes" id="UP000053558"/>
    </source>
</evidence>
<comment type="caution">
    <text evidence="2">The sequence shown here is derived from an EMBL/GenBank/DDBJ whole genome shotgun (WGS) entry which is preliminary data.</text>
</comment>
<dbReference type="AlphaFoldDB" id="A0A5M3MP23"/>
<evidence type="ECO:0000313" key="2">
    <source>
        <dbReference type="EMBL" id="EIW80928.1"/>
    </source>
</evidence>
<feature type="region of interest" description="Disordered" evidence="1">
    <location>
        <begin position="1"/>
        <end position="22"/>
    </location>
</feature>
<keyword evidence="3" id="KW-1185">Reference proteome</keyword>
<dbReference type="EMBL" id="JH711578">
    <property type="protein sequence ID" value="EIW80928.1"/>
    <property type="molecule type" value="Genomic_DNA"/>
</dbReference>
<dbReference type="Proteomes" id="UP000053558">
    <property type="component" value="Unassembled WGS sequence"/>
</dbReference>
<sequence>MSEKVWVRRLKSSPSLSRGHASVQGTRSHCLSGVGGVLSAEQLLSLESFQCSEKQEQSITSRSGADVALKDAAQV</sequence>